<dbReference type="EMBL" id="MU118144">
    <property type="protein sequence ID" value="KAF9644360.1"/>
    <property type="molecule type" value="Genomic_DNA"/>
</dbReference>
<proteinExistence type="predicted"/>
<reference evidence="1" key="2">
    <citation type="journal article" date="2020" name="Nat. Commun.">
        <title>Large-scale genome sequencing of mycorrhizal fungi provides insights into the early evolution of symbiotic traits.</title>
        <authorList>
            <person name="Miyauchi S."/>
            <person name="Kiss E."/>
            <person name="Kuo A."/>
            <person name="Drula E."/>
            <person name="Kohler A."/>
            <person name="Sanchez-Garcia M."/>
            <person name="Morin E."/>
            <person name="Andreopoulos B."/>
            <person name="Barry K.W."/>
            <person name="Bonito G."/>
            <person name="Buee M."/>
            <person name="Carver A."/>
            <person name="Chen C."/>
            <person name="Cichocki N."/>
            <person name="Clum A."/>
            <person name="Culley D."/>
            <person name="Crous P.W."/>
            <person name="Fauchery L."/>
            <person name="Girlanda M."/>
            <person name="Hayes R.D."/>
            <person name="Keri Z."/>
            <person name="LaButti K."/>
            <person name="Lipzen A."/>
            <person name="Lombard V."/>
            <person name="Magnuson J."/>
            <person name="Maillard F."/>
            <person name="Murat C."/>
            <person name="Nolan M."/>
            <person name="Ohm R.A."/>
            <person name="Pangilinan J."/>
            <person name="Pereira M.F."/>
            <person name="Perotto S."/>
            <person name="Peter M."/>
            <person name="Pfister S."/>
            <person name="Riley R."/>
            <person name="Sitrit Y."/>
            <person name="Stielow J.B."/>
            <person name="Szollosi G."/>
            <person name="Zifcakova L."/>
            <person name="Stursova M."/>
            <person name="Spatafora J.W."/>
            <person name="Tedersoo L."/>
            <person name="Vaario L.M."/>
            <person name="Yamada A."/>
            <person name="Yan M."/>
            <person name="Wang P."/>
            <person name="Xu J."/>
            <person name="Bruns T."/>
            <person name="Baldrian P."/>
            <person name="Vilgalys R."/>
            <person name="Dunand C."/>
            <person name="Henrissat B."/>
            <person name="Grigoriev I.V."/>
            <person name="Hibbett D."/>
            <person name="Nagy L.G."/>
            <person name="Martin F.M."/>
        </authorList>
    </citation>
    <scope>NUCLEOTIDE SEQUENCE</scope>
    <source>
        <strain evidence="1">P2</strain>
    </source>
</reference>
<evidence type="ECO:0000313" key="1">
    <source>
        <dbReference type="EMBL" id="KAF9644360.1"/>
    </source>
</evidence>
<comment type="caution">
    <text evidence="1">The sequence shown here is derived from an EMBL/GenBank/DDBJ whole genome shotgun (WGS) entry which is preliminary data.</text>
</comment>
<evidence type="ECO:0000313" key="2">
    <source>
        <dbReference type="Proteomes" id="UP000886501"/>
    </source>
</evidence>
<protein>
    <submittedName>
        <fullName evidence="1">Uncharacterized protein</fullName>
    </submittedName>
</protein>
<name>A0ACB6Z3M4_THEGA</name>
<keyword evidence="2" id="KW-1185">Reference proteome</keyword>
<sequence>MAKRLLTLHEGMVLEASTLAHQAQTLASSLDLLTTFHSERLGCLESRCFEMDQEMWEMWVRMMELELAWERRDQPLSSGYVSLEDAVGEGEVVVEERTEEEEVEMNEEGLWSLNSSDRAVLALVPDNLAFPTQ</sequence>
<dbReference type="Proteomes" id="UP000886501">
    <property type="component" value="Unassembled WGS sequence"/>
</dbReference>
<reference evidence="1" key="1">
    <citation type="submission" date="2019-10" db="EMBL/GenBank/DDBJ databases">
        <authorList>
            <consortium name="DOE Joint Genome Institute"/>
            <person name="Kuo A."/>
            <person name="Miyauchi S."/>
            <person name="Kiss E."/>
            <person name="Drula E."/>
            <person name="Kohler A."/>
            <person name="Sanchez-Garcia M."/>
            <person name="Andreopoulos B."/>
            <person name="Barry K.W."/>
            <person name="Bonito G."/>
            <person name="Buee M."/>
            <person name="Carver A."/>
            <person name="Chen C."/>
            <person name="Cichocki N."/>
            <person name="Clum A."/>
            <person name="Culley D."/>
            <person name="Crous P.W."/>
            <person name="Fauchery L."/>
            <person name="Girlanda M."/>
            <person name="Hayes R."/>
            <person name="Keri Z."/>
            <person name="Labutti K."/>
            <person name="Lipzen A."/>
            <person name="Lombard V."/>
            <person name="Magnuson J."/>
            <person name="Maillard F."/>
            <person name="Morin E."/>
            <person name="Murat C."/>
            <person name="Nolan M."/>
            <person name="Ohm R."/>
            <person name="Pangilinan J."/>
            <person name="Pereira M."/>
            <person name="Perotto S."/>
            <person name="Peter M."/>
            <person name="Riley R."/>
            <person name="Sitrit Y."/>
            <person name="Stielow B."/>
            <person name="Szollosi G."/>
            <person name="Zifcakova L."/>
            <person name="Stursova M."/>
            <person name="Spatafora J.W."/>
            <person name="Tedersoo L."/>
            <person name="Vaario L.-M."/>
            <person name="Yamada A."/>
            <person name="Yan M."/>
            <person name="Wang P."/>
            <person name="Xu J."/>
            <person name="Bruns T."/>
            <person name="Baldrian P."/>
            <person name="Vilgalys R."/>
            <person name="Henrissat B."/>
            <person name="Grigoriev I.V."/>
            <person name="Hibbett D."/>
            <person name="Nagy L.G."/>
            <person name="Martin F.M."/>
        </authorList>
    </citation>
    <scope>NUCLEOTIDE SEQUENCE</scope>
    <source>
        <strain evidence="1">P2</strain>
    </source>
</reference>
<accession>A0ACB6Z3M4</accession>
<organism evidence="1 2">
    <name type="scientific">Thelephora ganbajun</name>
    <name type="common">Ganba fungus</name>
    <dbReference type="NCBI Taxonomy" id="370292"/>
    <lineage>
        <taxon>Eukaryota</taxon>
        <taxon>Fungi</taxon>
        <taxon>Dikarya</taxon>
        <taxon>Basidiomycota</taxon>
        <taxon>Agaricomycotina</taxon>
        <taxon>Agaricomycetes</taxon>
        <taxon>Thelephorales</taxon>
        <taxon>Thelephoraceae</taxon>
        <taxon>Thelephora</taxon>
    </lineage>
</organism>
<gene>
    <name evidence="1" type="ORF">BDM02DRAFT_3190689</name>
</gene>